<dbReference type="Proteomes" id="UP001256547">
    <property type="component" value="Unassembled WGS sequence"/>
</dbReference>
<evidence type="ECO:0000313" key="5">
    <source>
        <dbReference type="Proteomes" id="UP001256547"/>
    </source>
</evidence>
<dbReference type="RefSeq" id="WP_137604205.1">
    <property type="nucleotide sequence ID" value="NZ_JARPYR010000019.1"/>
</dbReference>
<dbReference type="SMART" id="SM00966">
    <property type="entry name" value="SpoVT_AbrB"/>
    <property type="match status" value="1"/>
</dbReference>
<dbReference type="EMBL" id="JARPYR010000019">
    <property type="protein sequence ID" value="MDT2597283.1"/>
    <property type="molecule type" value="Genomic_DNA"/>
</dbReference>
<name>A0AAP5NM25_9ENTE</name>
<organism evidence="3 4">
    <name type="scientific">Enterococcus dongliensis</name>
    <dbReference type="NCBI Taxonomy" id="2559925"/>
    <lineage>
        <taxon>Bacteria</taxon>
        <taxon>Bacillati</taxon>
        <taxon>Bacillota</taxon>
        <taxon>Bacilli</taxon>
        <taxon>Lactobacillales</taxon>
        <taxon>Enterococcaceae</taxon>
        <taxon>Enterococcus</taxon>
    </lineage>
</organism>
<proteinExistence type="predicted"/>
<gene>
    <name evidence="3" type="ORF">P7D36_10100</name>
    <name evidence="2" type="ORF">P7D39_09755</name>
</gene>
<evidence type="ECO:0000259" key="1">
    <source>
        <dbReference type="SMART" id="SM00966"/>
    </source>
</evidence>
<dbReference type="Proteomes" id="UP001245561">
    <property type="component" value="Unassembled WGS sequence"/>
</dbReference>
<reference evidence="3 5" key="1">
    <citation type="submission" date="2023-03" db="EMBL/GenBank/DDBJ databases">
        <authorList>
            <person name="Shen W."/>
            <person name="Cai J."/>
        </authorList>
    </citation>
    <scope>NUCLEOTIDE SEQUENCE</scope>
    <source>
        <strain evidence="3">P55-2</strain>
        <strain evidence="2 5">P72-2</strain>
    </source>
</reference>
<dbReference type="InterPro" id="IPR007159">
    <property type="entry name" value="SpoVT-AbrB_dom"/>
</dbReference>
<keyword evidence="5" id="KW-1185">Reference proteome</keyword>
<dbReference type="NCBIfam" id="NF047400">
    <property type="entry name" value="MazE_PemI_antitoxin"/>
    <property type="match status" value="1"/>
</dbReference>
<accession>A0AAP5NM25</accession>
<evidence type="ECO:0000313" key="2">
    <source>
        <dbReference type="EMBL" id="MDT2597283.1"/>
    </source>
</evidence>
<dbReference type="AlphaFoldDB" id="A0AAP5NM25"/>
<dbReference type="GO" id="GO:0003677">
    <property type="term" value="F:DNA binding"/>
    <property type="evidence" value="ECO:0007669"/>
    <property type="project" value="InterPro"/>
</dbReference>
<protein>
    <submittedName>
        <fullName evidence="3">AbrB family transcriptional regulator</fullName>
    </submittedName>
</protein>
<sequence length="78" mass="8722">METTKARKQGNSLMIVLNKQLDIKEGQEFYVVKDKSGVIELIPKAEDIYANVEVGAFLDDELDELSKGYTPQGSELDD</sequence>
<evidence type="ECO:0000313" key="3">
    <source>
        <dbReference type="EMBL" id="MDT2637844.1"/>
    </source>
</evidence>
<evidence type="ECO:0000313" key="4">
    <source>
        <dbReference type="Proteomes" id="UP001245561"/>
    </source>
</evidence>
<comment type="caution">
    <text evidence="3">The sequence shown here is derived from an EMBL/GenBank/DDBJ whole genome shotgun (WGS) entry which is preliminary data.</text>
</comment>
<feature type="domain" description="SpoVT-AbrB" evidence="1">
    <location>
        <begin position="7"/>
        <end position="49"/>
    </location>
</feature>
<dbReference type="EMBL" id="JARPYT010000014">
    <property type="protein sequence ID" value="MDT2637844.1"/>
    <property type="molecule type" value="Genomic_DNA"/>
</dbReference>